<dbReference type="PANTHER" id="PTHR22916">
    <property type="entry name" value="GLYCOSYLTRANSFERASE"/>
    <property type="match status" value="1"/>
</dbReference>
<evidence type="ECO:0000259" key="1">
    <source>
        <dbReference type="Pfam" id="PF00535"/>
    </source>
</evidence>
<dbReference type="CDD" id="cd00761">
    <property type="entry name" value="Glyco_tranf_GTA_type"/>
    <property type="match status" value="1"/>
</dbReference>
<name>A0ABR8K811_9NOSO</name>
<comment type="caution">
    <text evidence="2">The sequence shown here is derived from an EMBL/GenBank/DDBJ whole genome shotgun (WGS) entry which is preliminary data.</text>
</comment>
<organism evidence="2 3">
    <name type="scientific">Nostoc paludosum FACHB-159</name>
    <dbReference type="NCBI Taxonomy" id="2692908"/>
    <lineage>
        <taxon>Bacteria</taxon>
        <taxon>Bacillati</taxon>
        <taxon>Cyanobacteriota</taxon>
        <taxon>Cyanophyceae</taxon>
        <taxon>Nostocales</taxon>
        <taxon>Nostocaceae</taxon>
        <taxon>Nostoc</taxon>
    </lineage>
</organism>
<evidence type="ECO:0000313" key="2">
    <source>
        <dbReference type="EMBL" id="MBD2734941.1"/>
    </source>
</evidence>
<accession>A0ABR8K811</accession>
<dbReference type="InterPro" id="IPR001173">
    <property type="entry name" value="Glyco_trans_2-like"/>
</dbReference>
<protein>
    <submittedName>
        <fullName evidence="2">Glycosyltransferase family 2 protein</fullName>
    </submittedName>
</protein>
<dbReference type="InterPro" id="IPR029044">
    <property type="entry name" value="Nucleotide-diphossugar_trans"/>
</dbReference>
<evidence type="ECO:0000313" key="3">
    <source>
        <dbReference type="Proteomes" id="UP000637383"/>
    </source>
</evidence>
<dbReference type="Proteomes" id="UP000637383">
    <property type="component" value="Unassembled WGS sequence"/>
</dbReference>
<gene>
    <name evidence="2" type="ORF">H6H03_13755</name>
</gene>
<dbReference type="EMBL" id="JACJTU010000011">
    <property type="protein sequence ID" value="MBD2734941.1"/>
    <property type="molecule type" value="Genomic_DNA"/>
</dbReference>
<proteinExistence type="predicted"/>
<dbReference type="Gene3D" id="3.90.550.10">
    <property type="entry name" value="Spore Coat Polysaccharide Biosynthesis Protein SpsA, Chain A"/>
    <property type="match status" value="1"/>
</dbReference>
<keyword evidence="3" id="KW-1185">Reference proteome</keyword>
<dbReference type="Pfam" id="PF00535">
    <property type="entry name" value="Glycos_transf_2"/>
    <property type="match status" value="1"/>
</dbReference>
<reference evidence="2 3" key="1">
    <citation type="journal article" date="2020" name="ISME J.">
        <title>Comparative genomics reveals insights into cyanobacterial evolution and habitat adaptation.</title>
        <authorList>
            <person name="Chen M.Y."/>
            <person name="Teng W.K."/>
            <person name="Zhao L."/>
            <person name="Hu C.X."/>
            <person name="Zhou Y.K."/>
            <person name="Han B.P."/>
            <person name="Song L.R."/>
            <person name="Shu W.S."/>
        </authorList>
    </citation>
    <scope>NUCLEOTIDE SEQUENCE [LARGE SCALE GENOMIC DNA]</scope>
    <source>
        <strain evidence="2 3">FACHB-159</strain>
    </source>
</reference>
<dbReference type="SUPFAM" id="SSF53448">
    <property type="entry name" value="Nucleotide-diphospho-sugar transferases"/>
    <property type="match status" value="1"/>
</dbReference>
<dbReference type="RefSeq" id="WP_190955622.1">
    <property type="nucleotide sequence ID" value="NZ_JACJTU010000011.1"/>
</dbReference>
<sequence length="308" mass="34971">MELPLSIIICAHNPRRNYLERVLEALKSQTLSKDFWELLLVDNASDRPLALEIDLSWHPQARHIREEQLGLTAARLRGVREATAGVIVFVDDDNVLDSNYLETTWRISKDFPFIGAWGGQIKPEFEVPPPSWAKPYLGNLAIREFQGDRWSNLTEQYETTPCGAGLCIRKVVAQKYSELVRENPQRANMDRKGKMLTSCGDSDLAFTACDIGLGTGLFASLKLTHLIPANRLQEDYLLRLVEGLAYSQTILAYFRGVLVPQSFWKSSKIYSLYLFLRYGLKTYSFHQAGIKGKNLALKEIKMQENAVI</sequence>
<feature type="domain" description="Glycosyltransferase 2-like" evidence="1">
    <location>
        <begin position="6"/>
        <end position="163"/>
    </location>
</feature>
<dbReference type="PANTHER" id="PTHR22916:SF64">
    <property type="entry name" value="TRANSFERASE, PUTATIVE-RELATED"/>
    <property type="match status" value="1"/>
</dbReference>